<evidence type="ECO:0000256" key="4">
    <source>
        <dbReference type="ARBA" id="ARBA00022692"/>
    </source>
</evidence>
<keyword evidence="8 11" id="KW-0408">Iron</keyword>
<name>A0A6J1BT13_MOMCH</name>
<dbReference type="SUPFAM" id="SSF48264">
    <property type="entry name" value="Cytochrome P450"/>
    <property type="match status" value="1"/>
</dbReference>
<dbReference type="InterPro" id="IPR036396">
    <property type="entry name" value="Cyt_P450_sf"/>
</dbReference>
<evidence type="ECO:0000256" key="1">
    <source>
        <dbReference type="ARBA" id="ARBA00004167"/>
    </source>
</evidence>
<evidence type="ECO:0000256" key="11">
    <source>
        <dbReference type="PIRSR" id="PIRSR602401-1"/>
    </source>
</evidence>
<evidence type="ECO:0000313" key="14">
    <source>
        <dbReference type="RefSeq" id="XP_022132429.1"/>
    </source>
</evidence>
<dbReference type="Gene3D" id="1.10.630.10">
    <property type="entry name" value="Cytochrome P450"/>
    <property type="match status" value="1"/>
</dbReference>
<dbReference type="InterPro" id="IPR050651">
    <property type="entry name" value="Plant_Cytochrome_P450_Monoox"/>
</dbReference>
<dbReference type="AlphaFoldDB" id="A0A6J1BT13"/>
<evidence type="ECO:0000256" key="6">
    <source>
        <dbReference type="ARBA" id="ARBA00022989"/>
    </source>
</evidence>
<dbReference type="GO" id="GO:0004497">
    <property type="term" value="F:monooxygenase activity"/>
    <property type="evidence" value="ECO:0007669"/>
    <property type="project" value="UniProtKB-KW"/>
</dbReference>
<keyword evidence="6" id="KW-1133">Transmembrane helix</keyword>
<dbReference type="KEGG" id="mcha:111005286"/>
<accession>A0A6J1BT13</accession>
<comment type="similarity">
    <text evidence="2 12">Belongs to the cytochrome P450 family.</text>
</comment>
<gene>
    <name evidence="14" type="primary">LOC111005286</name>
</gene>
<reference evidence="14" key="1">
    <citation type="submission" date="2025-08" db="UniProtKB">
        <authorList>
            <consortium name="RefSeq"/>
        </authorList>
    </citation>
    <scope>IDENTIFICATION</scope>
    <source>
        <strain evidence="14">OHB3-1</strain>
    </source>
</reference>
<keyword evidence="3 11" id="KW-0349">Heme</keyword>
<dbReference type="PANTHER" id="PTHR47947">
    <property type="entry name" value="CYTOCHROME P450 82C3-RELATED"/>
    <property type="match status" value="1"/>
</dbReference>
<evidence type="ECO:0000256" key="5">
    <source>
        <dbReference type="ARBA" id="ARBA00022723"/>
    </source>
</evidence>
<dbReference type="PANTHER" id="PTHR47947:SF62">
    <property type="entry name" value="CYTOCHROME P450, FAMILY 81, SUBFAMILY D, POLYPEPTIDE 5"/>
    <property type="match status" value="1"/>
</dbReference>
<evidence type="ECO:0000256" key="8">
    <source>
        <dbReference type="ARBA" id="ARBA00023004"/>
    </source>
</evidence>
<keyword evidence="13" id="KW-1185">Reference proteome</keyword>
<dbReference type="GO" id="GO:0005506">
    <property type="term" value="F:iron ion binding"/>
    <property type="evidence" value="ECO:0007669"/>
    <property type="project" value="InterPro"/>
</dbReference>
<evidence type="ECO:0000256" key="2">
    <source>
        <dbReference type="ARBA" id="ARBA00010617"/>
    </source>
</evidence>
<evidence type="ECO:0000256" key="10">
    <source>
        <dbReference type="ARBA" id="ARBA00023136"/>
    </source>
</evidence>
<organism evidence="13 14">
    <name type="scientific">Momordica charantia</name>
    <name type="common">Bitter gourd</name>
    <name type="synonym">Balsam pear</name>
    <dbReference type="NCBI Taxonomy" id="3673"/>
    <lineage>
        <taxon>Eukaryota</taxon>
        <taxon>Viridiplantae</taxon>
        <taxon>Streptophyta</taxon>
        <taxon>Embryophyta</taxon>
        <taxon>Tracheophyta</taxon>
        <taxon>Spermatophyta</taxon>
        <taxon>Magnoliopsida</taxon>
        <taxon>eudicotyledons</taxon>
        <taxon>Gunneridae</taxon>
        <taxon>Pentapetalae</taxon>
        <taxon>rosids</taxon>
        <taxon>fabids</taxon>
        <taxon>Cucurbitales</taxon>
        <taxon>Cucurbitaceae</taxon>
        <taxon>Momordiceae</taxon>
        <taxon>Momordica</taxon>
    </lineage>
</organism>
<keyword evidence="9 12" id="KW-0503">Monooxygenase</keyword>
<proteinExistence type="inferred from homology"/>
<comment type="cofactor">
    <cofactor evidence="11">
        <name>heme</name>
        <dbReference type="ChEBI" id="CHEBI:30413"/>
    </cofactor>
</comment>
<keyword evidence="10" id="KW-0472">Membrane</keyword>
<evidence type="ECO:0000256" key="9">
    <source>
        <dbReference type="ARBA" id="ARBA00023033"/>
    </source>
</evidence>
<dbReference type="RefSeq" id="XP_022132429.1">
    <property type="nucleotide sequence ID" value="XM_022276737.1"/>
</dbReference>
<dbReference type="GO" id="GO:0016020">
    <property type="term" value="C:membrane"/>
    <property type="evidence" value="ECO:0007669"/>
    <property type="project" value="UniProtKB-SubCell"/>
</dbReference>
<dbReference type="FunFam" id="1.10.630.10:FF:000023">
    <property type="entry name" value="Cytochrome P450 family protein"/>
    <property type="match status" value="1"/>
</dbReference>
<dbReference type="GO" id="GO:0016705">
    <property type="term" value="F:oxidoreductase activity, acting on paired donors, with incorporation or reduction of molecular oxygen"/>
    <property type="evidence" value="ECO:0007669"/>
    <property type="project" value="InterPro"/>
</dbReference>
<dbReference type="CDD" id="cd20653">
    <property type="entry name" value="CYP81"/>
    <property type="match status" value="1"/>
</dbReference>
<evidence type="ECO:0000256" key="7">
    <source>
        <dbReference type="ARBA" id="ARBA00023002"/>
    </source>
</evidence>
<dbReference type="OrthoDB" id="1055148at2759"/>
<feature type="binding site" description="axial binding residue" evidence="11">
    <location>
        <position position="438"/>
    </location>
    <ligand>
        <name>heme</name>
        <dbReference type="ChEBI" id="CHEBI:30413"/>
    </ligand>
    <ligandPart>
        <name>Fe</name>
        <dbReference type="ChEBI" id="CHEBI:18248"/>
    </ligandPart>
</feature>
<keyword evidence="7 12" id="KW-0560">Oxidoreductase</keyword>
<evidence type="ECO:0000256" key="12">
    <source>
        <dbReference type="RuleBase" id="RU000461"/>
    </source>
</evidence>
<dbReference type="InterPro" id="IPR001128">
    <property type="entry name" value="Cyt_P450"/>
</dbReference>
<dbReference type="Proteomes" id="UP000504603">
    <property type="component" value="Unplaced"/>
</dbReference>
<dbReference type="PROSITE" id="PS00086">
    <property type="entry name" value="CYTOCHROME_P450"/>
    <property type="match status" value="1"/>
</dbReference>
<dbReference type="GO" id="GO:0020037">
    <property type="term" value="F:heme binding"/>
    <property type="evidence" value="ECO:0007669"/>
    <property type="project" value="InterPro"/>
</dbReference>
<sequence>MEQSFLLYASLSLLFLAFSFKLIRRSAGARKNLPPAPPSLPVIGHLHLLKKPLYRNFQKISAKYGPVMSLRLGSRLAVVVSSSSAVEECFTKNDVVLANRPRLLIAKHLAYNFTTMIAAPYGDHWRNLRRIGAIEVFSSSRLNKFAGIRRDEVERLLRKLSRNSLSGFSRVEMQPAISELTFNISMRMAAGKRYYGDDVTDEEEARKFRKIVKQLVAMGGVSNPADFVPILNWIPNGFERKLIELGEKIDTFLQGLIDEHRRKKEEGTGRNTMIDHLLSLQESDPALYEDQIIKGFILVLLTAGTDTSAVTMEWALSHLLNNPQVLKKAREELDTQIGEERLVEESDVAKLPYLQGIISETLRLNPAAPMLVPHFASDDCKICGYDVPRGTIVMVNAWAIHRDPNEWEEATCFKPERYEKSEEDVHRLVPFGVGRRACPGSGMAQRVMGLTLAALIQCFEWERVGEEEVDMNEGMGATMPKIVPLEAMCRARPILENLLR</sequence>
<dbReference type="Pfam" id="PF00067">
    <property type="entry name" value="p450"/>
    <property type="match status" value="1"/>
</dbReference>
<evidence type="ECO:0000256" key="3">
    <source>
        <dbReference type="ARBA" id="ARBA00022617"/>
    </source>
</evidence>
<dbReference type="PRINTS" id="PR00385">
    <property type="entry name" value="P450"/>
</dbReference>
<keyword evidence="5 11" id="KW-0479">Metal-binding</keyword>
<dbReference type="InterPro" id="IPR017972">
    <property type="entry name" value="Cyt_P450_CS"/>
</dbReference>
<dbReference type="InterPro" id="IPR002401">
    <property type="entry name" value="Cyt_P450_E_grp-I"/>
</dbReference>
<evidence type="ECO:0000313" key="13">
    <source>
        <dbReference type="Proteomes" id="UP000504603"/>
    </source>
</evidence>
<comment type="subcellular location">
    <subcellularLocation>
        <location evidence="1">Membrane</location>
        <topology evidence="1">Single-pass membrane protein</topology>
    </subcellularLocation>
</comment>
<protein>
    <submittedName>
        <fullName evidence="14">Cytochrome P450 81D1-like</fullName>
    </submittedName>
</protein>
<dbReference type="PRINTS" id="PR00463">
    <property type="entry name" value="EP450I"/>
</dbReference>
<keyword evidence="4" id="KW-0812">Transmembrane</keyword>
<dbReference type="GeneID" id="111005286"/>